<evidence type="ECO:0000256" key="1">
    <source>
        <dbReference type="ARBA" id="ARBA00004651"/>
    </source>
</evidence>
<accession>A0A511DWI7</accession>
<evidence type="ECO:0000313" key="8">
    <source>
        <dbReference type="EMBL" id="GEL29206.1"/>
    </source>
</evidence>
<dbReference type="Proteomes" id="UP000321893">
    <property type="component" value="Unassembled WGS sequence"/>
</dbReference>
<evidence type="ECO:0000256" key="3">
    <source>
        <dbReference type="ARBA" id="ARBA00022448"/>
    </source>
</evidence>
<dbReference type="GO" id="GO:0015144">
    <property type="term" value="F:carbohydrate transmembrane transporter activity"/>
    <property type="evidence" value="ECO:0007669"/>
    <property type="project" value="InterPro"/>
</dbReference>
<evidence type="ECO:0008006" key="10">
    <source>
        <dbReference type="Google" id="ProtNLM"/>
    </source>
</evidence>
<dbReference type="GO" id="GO:0005886">
    <property type="term" value="C:plasma membrane"/>
    <property type="evidence" value="ECO:0007669"/>
    <property type="project" value="UniProtKB-SubCell"/>
</dbReference>
<gene>
    <name evidence="8" type="ORF">LKE01_20260</name>
</gene>
<dbReference type="AlphaFoldDB" id="A0A511DWI7"/>
<dbReference type="InterPro" id="IPR010651">
    <property type="entry name" value="Sugar_transport"/>
</dbReference>
<keyword evidence="7" id="KW-0472">Membrane</keyword>
<comment type="caution">
    <text evidence="8">The sequence shown here is derived from an EMBL/GenBank/DDBJ whole genome shotgun (WGS) entry which is preliminary data.</text>
</comment>
<name>A0A511DWI7_LENKE</name>
<evidence type="ECO:0000313" key="9">
    <source>
        <dbReference type="Proteomes" id="UP000321893"/>
    </source>
</evidence>
<evidence type="ECO:0000256" key="6">
    <source>
        <dbReference type="ARBA" id="ARBA00022989"/>
    </source>
</evidence>
<evidence type="ECO:0000256" key="4">
    <source>
        <dbReference type="ARBA" id="ARBA00022597"/>
    </source>
</evidence>
<comment type="similarity">
    <text evidence="2">Belongs to the GRP transporter (TC 2.A.7.5) family.</text>
</comment>
<evidence type="ECO:0000256" key="7">
    <source>
        <dbReference type="ARBA" id="ARBA00023136"/>
    </source>
</evidence>
<comment type="subcellular location">
    <subcellularLocation>
        <location evidence="1">Cell membrane</location>
        <topology evidence="1">Multi-pass membrane protein</topology>
    </subcellularLocation>
</comment>
<keyword evidence="6" id="KW-1133">Transmembrane helix</keyword>
<keyword evidence="4" id="KW-0762">Sugar transport</keyword>
<evidence type="ECO:0000256" key="2">
    <source>
        <dbReference type="ARBA" id="ARBA00006117"/>
    </source>
</evidence>
<evidence type="ECO:0000256" key="5">
    <source>
        <dbReference type="ARBA" id="ARBA00022692"/>
    </source>
</evidence>
<protein>
    <recommendedName>
        <fullName evidence="10">Glucose uptake protein GlcU</fullName>
    </recommendedName>
</protein>
<dbReference type="EMBL" id="BJVK01000038">
    <property type="protein sequence ID" value="GEL29206.1"/>
    <property type="molecule type" value="Genomic_DNA"/>
</dbReference>
<sequence length="42" mass="4164">MNLIIALLPALGWGLMPLITGKVGGSPSNQIFGIGAGTTIIG</sequence>
<keyword evidence="9" id="KW-1185">Reference proteome</keyword>
<keyword evidence="3" id="KW-0813">Transport</keyword>
<proteinExistence type="inferred from homology"/>
<organism evidence="8 9">
    <name type="scientific">Lentilactobacillus kefiri</name>
    <name type="common">Lactobacillus kefiri</name>
    <dbReference type="NCBI Taxonomy" id="33962"/>
    <lineage>
        <taxon>Bacteria</taxon>
        <taxon>Bacillati</taxon>
        <taxon>Bacillota</taxon>
        <taxon>Bacilli</taxon>
        <taxon>Lactobacillales</taxon>
        <taxon>Lactobacillaceae</taxon>
        <taxon>Lentilactobacillus</taxon>
    </lineage>
</organism>
<reference evidence="8" key="1">
    <citation type="submission" date="2019-07" db="EMBL/GenBank/DDBJ databases">
        <title>Whole genome shotgun sequence of Lactobacillus kefiri NBRC 15888.</title>
        <authorList>
            <person name="Hosoyama A."/>
            <person name="Uohara A."/>
            <person name="Ohji S."/>
            <person name="Ichikawa N."/>
        </authorList>
    </citation>
    <scope>NUCLEOTIDE SEQUENCE [LARGE SCALE GENOMIC DNA]</scope>
    <source>
        <strain evidence="8">NBRC 15888</strain>
    </source>
</reference>
<dbReference type="Pfam" id="PF06800">
    <property type="entry name" value="Sugar_transport"/>
    <property type="match status" value="1"/>
</dbReference>
<keyword evidence="5" id="KW-0812">Transmembrane</keyword>